<gene>
    <name evidence="9" type="ORF">DLM46_37325</name>
</gene>
<dbReference type="GO" id="GO:0005506">
    <property type="term" value="F:iron ion binding"/>
    <property type="evidence" value="ECO:0007669"/>
    <property type="project" value="InterPro"/>
</dbReference>
<evidence type="ECO:0000313" key="10">
    <source>
        <dbReference type="Proteomes" id="UP000254875"/>
    </source>
</evidence>
<evidence type="ECO:0000256" key="4">
    <source>
        <dbReference type="ARBA" id="ARBA00023002"/>
    </source>
</evidence>
<keyword evidence="3 7" id="KW-0479">Metal-binding</keyword>
<comment type="caution">
    <text evidence="9">The sequence shown here is derived from an EMBL/GenBank/DDBJ whole genome shotgun (WGS) entry which is preliminary data.</text>
</comment>
<feature type="binding site" evidence="7">
    <location>
        <position position="280"/>
    </location>
    <ligand>
        <name>Fe cation</name>
        <dbReference type="ChEBI" id="CHEBI:24875"/>
    </ligand>
</feature>
<dbReference type="Pfam" id="PF02668">
    <property type="entry name" value="TauD"/>
    <property type="match status" value="1"/>
</dbReference>
<evidence type="ECO:0000256" key="2">
    <source>
        <dbReference type="ARBA" id="ARBA00008425"/>
    </source>
</evidence>
<comment type="cofactor">
    <cofactor evidence="1">
        <name>Fe(2+)</name>
        <dbReference type="ChEBI" id="CHEBI:29033"/>
    </cofactor>
</comment>
<keyword evidence="4" id="KW-0560">Oxidoreductase</keyword>
<comment type="similarity">
    <text evidence="2">Belongs to the clavaminate synthase family.</text>
</comment>
<evidence type="ECO:0000256" key="6">
    <source>
        <dbReference type="ARBA" id="ARBA00023194"/>
    </source>
</evidence>
<dbReference type="RefSeq" id="WP_115109755.1">
    <property type="nucleotide sequence ID" value="NZ_QHKS01000053.1"/>
</dbReference>
<dbReference type="Proteomes" id="UP000254875">
    <property type="component" value="Unassembled WGS sequence"/>
</dbReference>
<evidence type="ECO:0000256" key="5">
    <source>
        <dbReference type="ARBA" id="ARBA00023004"/>
    </source>
</evidence>
<dbReference type="GO" id="GO:0017000">
    <property type="term" value="P:antibiotic biosynthetic process"/>
    <property type="evidence" value="ECO:0007669"/>
    <property type="project" value="UniProtKB-KW"/>
</dbReference>
<keyword evidence="6" id="KW-0045">Antibiotic biosynthesis</keyword>
<reference evidence="10" key="1">
    <citation type="submission" date="2018-05" db="EMBL/GenBank/DDBJ databases">
        <authorList>
            <person name="Feng T."/>
        </authorList>
    </citation>
    <scope>NUCLEOTIDE SEQUENCE [LARGE SCALE GENOMIC DNA]</scope>
    <source>
        <strain evidence="10">S27</strain>
    </source>
</reference>
<dbReference type="Gene3D" id="3.60.130.10">
    <property type="entry name" value="Clavaminate synthase-like"/>
    <property type="match status" value="1"/>
</dbReference>
<dbReference type="GO" id="GO:0016706">
    <property type="term" value="F:2-oxoglutarate-dependent dioxygenase activity"/>
    <property type="evidence" value="ECO:0007669"/>
    <property type="project" value="UniProtKB-ARBA"/>
</dbReference>
<name>A0A370MW03_9BURK</name>
<organism evidence="9 10">
    <name type="scientific">Paraburkholderia lacunae</name>
    <dbReference type="NCBI Taxonomy" id="2211104"/>
    <lineage>
        <taxon>Bacteria</taxon>
        <taxon>Pseudomonadati</taxon>
        <taxon>Pseudomonadota</taxon>
        <taxon>Betaproteobacteria</taxon>
        <taxon>Burkholderiales</taxon>
        <taxon>Burkholderiaceae</taxon>
        <taxon>Paraburkholderia</taxon>
    </lineage>
</organism>
<sequence length="325" mass="36428">MSSSATGFDGTPYRETLIALKRELPDVPRHDLPSFFSCAASLSVELPEQLRQHVSRFQSHGNDDGFLSITGWPLDEDTLPATPDCTPAPVDRPLLDMEAWIALISAALGKATGYRENRAGSVLQDVYPIRDAHVLTANNYQTELRYHTEMAYHVEQPDYLVIGCSRADHAHVARTLIASVRKVARQLDEDHRRLLRSVPLPWHVDLAFRGGTDPDPVTHLLLLTEDDDVLRYDRALIRPSEAGQAREALLAFSAAVDHLASSIRLRPGDIIIVDNYRTAHARTPFAPQFDGTDRWLNRIFVRSQNDSQHPHAEIVPFQLREADPG</sequence>
<evidence type="ECO:0000256" key="7">
    <source>
        <dbReference type="PIRSR" id="PIRSR019543-2"/>
    </source>
</evidence>
<accession>A0A370MW03</accession>
<evidence type="ECO:0000256" key="1">
    <source>
        <dbReference type="ARBA" id="ARBA00001954"/>
    </source>
</evidence>
<evidence type="ECO:0000256" key="3">
    <source>
        <dbReference type="ARBA" id="ARBA00022723"/>
    </source>
</evidence>
<dbReference type="InterPro" id="IPR050411">
    <property type="entry name" value="AlphaKG_dependent_hydroxylases"/>
</dbReference>
<dbReference type="PIRSF" id="PIRSF019543">
    <property type="entry name" value="Clavaminate_syn"/>
    <property type="match status" value="1"/>
</dbReference>
<feature type="domain" description="TauD/TfdA-like" evidence="8">
    <location>
        <begin position="96"/>
        <end position="299"/>
    </location>
</feature>
<dbReference type="PANTHER" id="PTHR10696:SF56">
    <property type="entry name" value="TAUD_TFDA-LIKE DOMAIN-CONTAINING PROTEIN"/>
    <property type="match status" value="1"/>
</dbReference>
<dbReference type="AlphaFoldDB" id="A0A370MW03"/>
<protein>
    <submittedName>
        <fullName evidence="9">Clavaminate synthase</fullName>
    </submittedName>
</protein>
<evidence type="ECO:0000313" key="9">
    <source>
        <dbReference type="EMBL" id="RDJ97512.1"/>
    </source>
</evidence>
<dbReference type="EMBL" id="QHKS01000053">
    <property type="protein sequence ID" value="RDJ97512.1"/>
    <property type="molecule type" value="Genomic_DNA"/>
</dbReference>
<evidence type="ECO:0000259" key="8">
    <source>
        <dbReference type="Pfam" id="PF02668"/>
    </source>
</evidence>
<dbReference type="OrthoDB" id="480112at2"/>
<dbReference type="SUPFAM" id="SSF51197">
    <property type="entry name" value="Clavaminate synthase-like"/>
    <property type="match status" value="1"/>
</dbReference>
<keyword evidence="5 7" id="KW-0408">Iron</keyword>
<dbReference type="InterPro" id="IPR014503">
    <property type="entry name" value="Clavaminate_syn-like"/>
</dbReference>
<dbReference type="PANTHER" id="PTHR10696">
    <property type="entry name" value="GAMMA-BUTYROBETAINE HYDROXYLASE-RELATED"/>
    <property type="match status" value="1"/>
</dbReference>
<dbReference type="InterPro" id="IPR003819">
    <property type="entry name" value="TauD/TfdA-like"/>
</dbReference>
<proteinExistence type="inferred from homology"/>
<feature type="binding site" evidence="7">
    <location>
        <position position="147"/>
    </location>
    <ligand>
        <name>Fe cation</name>
        <dbReference type="ChEBI" id="CHEBI:24875"/>
    </ligand>
</feature>
<dbReference type="InterPro" id="IPR042098">
    <property type="entry name" value="TauD-like_sf"/>
</dbReference>
<keyword evidence="10" id="KW-1185">Reference proteome</keyword>
<feature type="binding site" evidence="7">
    <location>
        <position position="149"/>
    </location>
    <ligand>
        <name>Fe cation</name>
        <dbReference type="ChEBI" id="CHEBI:24875"/>
    </ligand>
</feature>